<dbReference type="Proteomes" id="UP001319827">
    <property type="component" value="Chromosome"/>
</dbReference>
<dbReference type="RefSeq" id="WP_221251399.1">
    <property type="nucleotide sequence ID" value="NZ_AP024355.1"/>
</dbReference>
<evidence type="ECO:0000256" key="7">
    <source>
        <dbReference type="ARBA" id="ARBA00023136"/>
    </source>
</evidence>
<feature type="compositionally biased region" description="Basic residues" evidence="10">
    <location>
        <begin position="12"/>
        <end position="23"/>
    </location>
</feature>
<organism evidence="12 13">
    <name type="scientific">Desulfuromonas versatilis</name>
    <dbReference type="NCBI Taxonomy" id="2802975"/>
    <lineage>
        <taxon>Bacteria</taxon>
        <taxon>Pseudomonadati</taxon>
        <taxon>Thermodesulfobacteriota</taxon>
        <taxon>Desulfuromonadia</taxon>
        <taxon>Desulfuromonadales</taxon>
        <taxon>Desulfuromonadaceae</taxon>
        <taxon>Desulfuromonas</taxon>
    </lineage>
</organism>
<keyword evidence="3" id="KW-0997">Cell inner membrane</keyword>
<keyword evidence="7 9" id="KW-0472">Membrane</keyword>
<dbReference type="InterPro" id="IPR005548">
    <property type="entry name" value="Cell_div_FtsQ/DivIB_C"/>
</dbReference>
<gene>
    <name evidence="9 12" type="primary">ftsQ</name>
    <name evidence="12" type="ORF">DESUT3_10350</name>
</gene>
<evidence type="ECO:0000256" key="3">
    <source>
        <dbReference type="ARBA" id="ARBA00022519"/>
    </source>
</evidence>
<evidence type="ECO:0000256" key="8">
    <source>
        <dbReference type="ARBA" id="ARBA00023306"/>
    </source>
</evidence>
<dbReference type="Pfam" id="PF08478">
    <property type="entry name" value="POTRA_1"/>
    <property type="match status" value="1"/>
</dbReference>
<keyword evidence="13" id="KW-1185">Reference proteome</keyword>
<evidence type="ECO:0000256" key="6">
    <source>
        <dbReference type="ARBA" id="ARBA00022989"/>
    </source>
</evidence>
<feature type="compositionally biased region" description="Polar residues" evidence="10">
    <location>
        <begin position="1"/>
        <end position="11"/>
    </location>
</feature>
<keyword evidence="5 9" id="KW-0812">Transmembrane</keyword>
<dbReference type="PANTHER" id="PTHR35851:SF1">
    <property type="entry name" value="CELL DIVISION PROTEIN FTSQ"/>
    <property type="match status" value="1"/>
</dbReference>
<dbReference type="GO" id="GO:0051301">
    <property type="term" value="P:cell division"/>
    <property type="evidence" value="ECO:0007669"/>
    <property type="project" value="UniProtKB-KW"/>
</dbReference>
<reference evidence="12 13" key="2">
    <citation type="journal article" date="2021" name="Int. J. Syst. Evol. Microbiol.">
        <title>Isolation and Polyphasic Characterization of Desulfuromonas versatilis sp. Nov., an Electrogenic Bacteria Capable of Versatile Metabolism Isolated from a Graphene Oxide-Reducing Enrichment Culture.</title>
        <authorList>
            <person name="Xie L."/>
            <person name="Yoshida N."/>
            <person name="Ishii S."/>
            <person name="Meng L."/>
        </authorList>
    </citation>
    <scope>NUCLEOTIDE SEQUENCE [LARGE SCALE GENOMIC DNA]</scope>
    <source>
        <strain evidence="12 13">NIT-T3</strain>
    </source>
</reference>
<sequence length="282" mass="31760">MRDLKAQSQTKVKVKANRRKREKKPRNWKKFFHVLLTATVRLGSVVLLVSGAFLVGQMLFQSGYFNVERVRVSGQNKVSEEAILAQSDIALGTNIFDLDLEMIGSKIAENPWIASAQVERAFPREVLIRVSEHEPKAIVNLDHLYYVDAEGEVFKTLVPSDSLDYPVITGIDRKWLLERPEEARRMLGDALALALALSNRSRFNLAQVSELHVDATEGLVLYTLVGGIPVHMGFGNFDIKLDRLEHIYPELAPRLLGLKYIDLNVTDRVIVKLDPRMVSGKG</sequence>
<evidence type="ECO:0000256" key="5">
    <source>
        <dbReference type="ARBA" id="ARBA00022692"/>
    </source>
</evidence>
<evidence type="ECO:0000256" key="4">
    <source>
        <dbReference type="ARBA" id="ARBA00022618"/>
    </source>
</evidence>
<keyword evidence="2 9" id="KW-1003">Cell membrane</keyword>
<evidence type="ECO:0000256" key="2">
    <source>
        <dbReference type="ARBA" id="ARBA00022475"/>
    </source>
</evidence>
<proteinExistence type="inferred from homology"/>
<dbReference type="InterPro" id="IPR045335">
    <property type="entry name" value="FtsQ_C_sf"/>
</dbReference>
<reference evidence="12 13" key="1">
    <citation type="journal article" date="2016" name="C (Basel)">
        <title>Selective Growth of and Electricity Production by Marine Exoelectrogenic Bacteria in Self-Aggregated Hydrogel of Microbially Reduced Graphene Oxide.</title>
        <authorList>
            <person name="Yoshida N."/>
            <person name="Goto Y."/>
            <person name="Miyata Y."/>
        </authorList>
    </citation>
    <scope>NUCLEOTIDE SEQUENCE [LARGE SCALE GENOMIC DNA]</scope>
    <source>
        <strain evidence="12 13">NIT-T3</strain>
    </source>
</reference>
<dbReference type="EMBL" id="AP024355">
    <property type="protein sequence ID" value="BCR03966.1"/>
    <property type="molecule type" value="Genomic_DNA"/>
</dbReference>
<name>A0ABM8HQC0_9BACT</name>
<comment type="similarity">
    <text evidence="9">Belongs to the FtsQ/DivIB family. FtsQ subfamily.</text>
</comment>
<dbReference type="PANTHER" id="PTHR35851">
    <property type="entry name" value="CELL DIVISION PROTEIN FTSQ"/>
    <property type="match status" value="1"/>
</dbReference>
<dbReference type="Gene3D" id="3.10.20.310">
    <property type="entry name" value="membrane protein fhac"/>
    <property type="match status" value="1"/>
</dbReference>
<keyword evidence="4 9" id="KW-0132">Cell division</keyword>
<evidence type="ECO:0000256" key="9">
    <source>
        <dbReference type="HAMAP-Rule" id="MF_00911"/>
    </source>
</evidence>
<comment type="function">
    <text evidence="9">Essential cell division protein.</text>
</comment>
<accession>A0ABM8HQC0</accession>
<dbReference type="InterPro" id="IPR013685">
    <property type="entry name" value="POTRA_FtsQ_type"/>
</dbReference>
<evidence type="ECO:0000313" key="13">
    <source>
        <dbReference type="Proteomes" id="UP001319827"/>
    </source>
</evidence>
<evidence type="ECO:0000256" key="10">
    <source>
        <dbReference type="SAM" id="MobiDB-lite"/>
    </source>
</evidence>
<dbReference type="HAMAP" id="MF_00911">
    <property type="entry name" value="FtsQ_subfam"/>
    <property type="match status" value="1"/>
</dbReference>
<feature type="domain" description="POTRA" evidence="11">
    <location>
        <begin position="65"/>
        <end position="133"/>
    </location>
</feature>
<dbReference type="Gene3D" id="3.40.50.11690">
    <property type="entry name" value="Cell division protein FtsQ/DivIB"/>
    <property type="match status" value="1"/>
</dbReference>
<dbReference type="InterPro" id="IPR026579">
    <property type="entry name" value="FtsQ"/>
</dbReference>
<feature type="transmembrane region" description="Helical" evidence="9">
    <location>
        <begin position="31"/>
        <end position="60"/>
    </location>
</feature>
<evidence type="ECO:0000259" key="11">
    <source>
        <dbReference type="PROSITE" id="PS51779"/>
    </source>
</evidence>
<protein>
    <recommendedName>
        <fullName evidence="9">Cell division protein FtsQ</fullName>
    </recommendedName>
</protein>
<keyword evidence="8 9" id="KW-0131">Cell cycle</keyword>
<dbReference type="PROSITE" id="PS51779">
    <property type="entry name" value="POTRA"/>
    <property type="match status" value="1"/>
</dbReference>
<comment type="subcellular location">
    <subcellularLocation>
        <location evidence="9">Cell membrane</location>
        <topology evidence="9">Single-pass type II membrane protein</topology>
    </subcellularLocation>
    <subcellularLocation>
        <location evidence="1">Membrane</location>
    </subcellularLocation>
    <text evidence="9">Localizes to the division septum.</text>
</comment>
<dbReference type="Pfam" id="PF03799">
    <property type="entry name" value="FtsQ_DivIB_C"/>
    <property type="match status" value="1"/>
</dbReference>
<evidence type="ECO:0000256" key="1">
    <source>
        <dbReference type="ARBA" id="ARBA00004370"/>
    </source>
</evidence>
<keyword evidence="6 9" id="KW-1133">Transmembrane helix</keyword>
<feature type="region of interest" description="Disordered" evidence="10">
    <location>
        <begin position="1"/>
        <end position="23"/>
    </location>
</feature>
<evidence type="ECO:0000313" key="12">
    <source>
        <dbReference type="EMBL" id="BCR03966.1"/>
    </source>
</evidence>
<dbReference type="InterPro" id="IPR034746">
    <property type="entry name" value="POTRA"/>
</dbReference>